<dbReference type="GO" id="GO:0003755">
    <property type="term" value="F:peptidyl-prolyl cis-trans isomerase activity"/>
    <property type="evidence" value="ECO:0007669"/>
    <property type="project" value="InterPro"/>
</dbReference>
<proteinExistence type="inferred from homology"/>
<dbReference type="GO" id="GO:0016018">
    <property type="term" value="F:cyclosporin A binding"/>
    <property type="evidence" value="ECO:0007669"/>
    <property type="project" value="TreeGrafter"/>
</dbReference>
<feature type="domain" description="PPIase cyclophilin-type" evidence="2">
    <location>
        <begin position="185"/>
        <end position="332"/>
    </location>
</feature>
<dbReference type="Pfam" id="PF00160">
    <property type="entry name" value="Pro_isomerase"/>
    <property type="match status" value="1"/>
</dbReference>
<protein>
    <recommendedName>
        <fullName evidence="2">PPIase cyclophilin-type domain-containing protein</fullName>
    </recommendedName>
</protein>
<dbReference type="EMBL" id="GEBQ01006275">
    <property type="protein sequence ID" value="JAT33702.1"/>
    <property type="molecule type" value="Transcribed_RNA"/>
</dbReference>
<sequence>MSGPQLRHSTDLKVYNKHLKNVREATAKTDNKAPFLPVSVYLKEANFYADITRLRNLELENRKLLTAINILYRTKGKVDCQLEKYERKRTKYVTEQAIEERERQRIEEFLEHLKYVSSGYNQRDMNKDWKRILKVMKFSAKYPDFYDKSGSHVDTWTLCPPEVSSDSTKHQVCYLDLRIGDLPKLSRLEIEVYSDIVPATAANFTSLCQGFSGLSYQGSILHRIVPDLLCLGGDIVNFSGTGGMSIYGPDFPDENFTLRHNGPGVVAMYTTGPDRNHSQFLITFKQLSSLNGKHVVIGRVKSSSLKVLKLIESCGTKSGKPLQVVRVEACGLCKR</sequence>
<evidence type="ECO:0000259" key="2">
    <source>
        <dbReference type="PROSITE" id="PS50072"/>
    </source>
</evidence>
<dbReference type="AlphaFoldDB" id="A0A1B6MCP5"/>
<dbReference type="PANTHER" id="PTHR11071:SF561">
    <property type="entry name" value="PEPTIDYL-PROLYL CIS-TRANS ISOMERASE D-RELATED"/>
    <property type="match status" value="1"/>
</dbReference>
<dbReference type="InterPro" id="IPR029000">
    <property type="entry name" value="Cyclophilin-like_dom_sf"/>
</dbReference>
<dbReference type="GO" id="GO:0006457">
    <property type="term" value="P:protein folding"/>
    <property type="evidence" value="ECO:0007669"/>
    <property type="project" value="TreeGrafter"/>
</dbReference>
<dbReference type="InterPro" id="IPR029488">
    <property type="entry name" value="Hmw/CFAP97"/>
</dbReference>
<dbReference type="GO" id="GO:0005737">
    <property type="term" value="C:cytoplasm"/>
    <property type="evidence" value="ECO:0007669"/>
    <property type="project" value="TreeGrafter"/>
</dbReference>
<dbReference type="PRINTS" id="PR00153">
    <property type="entry name" value="CSAPPISMRASE"/>
</dbReference>
<dbReference type="PROSITE" id="PS50072">
    <property type="entry name" value="CSA_PPIASE_2"/>
    <property type="match status" value="1"/>
</dbReference>
<evidence type="ECO:0000313" key="3">
    <source>
        <dbReference type="EMBL" id="JAT33702.1"/>
    </source>
</evidence>
<organism evidence="3">
    <name type="scientific">Graphocephala atropunctata</name>
    <dbReference type="NCBI Taxonomy" id="36148"/>
    <lineage>
        <taxon>Eukaryota</taxon>
        <taxon>Metazoa</taxon>
        <taxon>Ecdysozoa</taxon>
        <taxon>Arthropoda</taxon>
        <taxon>Hexapoda</taxon>
        <taxon>Insecta</taxon>
        <taxon>Pterygota</taxon>
        <taxon>Neoptera</taxon>
        <taxon>Paraneoptera</taxon>
        <taxon>Hemiptera</taxon>
        <taxon>Auchenorrhyncha</taxon>
        <taxon>Membracoidea</taxon>
        <taxon>Cicadellidae</taxon>
        <taxon>Cicadellinae</taxon>
        <taxon>Cicadellini</taxon>
        <taxon>Graphocephala</taxon>
    </lineage>
</organism>
<name>A0A1B6MCP5_9HEMI</name>
<dbReference type="SUPFAM" id="SSF50891">
    <property type="entry name" value="Cyclophilin-like"/>
    <property type="match status" value="1"/>
</dbReference>
<dbReference type="PANTHER" id="PTHR11071">
    <property type="entry name" value="PEPTIDYL-PROLYL CIS-TRANS ISOMERASE"/>
    <property type="match status" value="1"/>
</dbReference>
<evidence type="ECO:0000256" key="1">
    <source>
        <dbReference type="ARBA" id="ARBA00008315"/>
    </source>
</evidence>
<dbReference type="InterPro" id="IPR002130">
    <property type="entry name" value="Cyclophilin-type_PPIase_dom"/>
</dbReference>
<dbReference type="Gene3D" id="2.40.100.10">
    <property type="entry name" value="Cyclophilin-like"/>
    <property type="match status" value="1"/>
</dbReference>
<dbReference type="Pfam" id="PF13879">
    <property type="entry name" value="Hmw_CFAP97"/>
    <property type="match status" value="1"/>
</dbReference>
<comment type="similarity">
    <text evidence="1">Belongs to the CFAP97 family.</text>
</comment>
<accession>A0A1B6MCP5</accession>
<reference evidence="3" key="1">
    <citation type="submission" date="2015-11" db="EMBL/GenBank/DDBJ databases">
        <title>De novo transcriptome assembly of four potential Pierce s Disease insect vectors from Arizona vineyards.</title>
        <authorList>
            <person name="Tassone E.E."/>
        </authorList>
    </citation>
    <scope>NUCLEOTIDE SEQUENCE</scope>
</reference>
<gene>
    <name evidence="3" type="ORF">g.11303</name>
</gene>